<dbReference type="PROSITE" id="PS51057">
    <property type="entry name" value="PAIRED_2"/>
    <property type="match status" value="1"/>
</dbReference>
<dbReference type="GO" id="GO:0005634">
    <property type="term" value="C:nucleus"/>
    <property type="evidence" value="ECO:0007669"/>
    <property type="project" value="UniProtKB-SubCell"/>
</dbReference>
<evidence type="ECO:0000259" key="9">
    <source>
        <dbReference type="PROSITE" id="PS51057"/>
    </source>
</evidence>
<sequence length="618" mass="65707">MITMDIPPPPAPHQVVHAQTIMQQASPEESKKKLSGAYYFGENSSKGHGGVNQLGGVFVNGRPLPDMVRQRIVELAHNGVRPCDISRQLRVSHGCVSKILSRYYETGSIRPGVIGGSKPKVATPTVVEAIANYKKQNPTMFAWEIRERLLSDGVCDQEGVPSVSSINRIVRNKAAEKAKHGLPGTMSPVSQATSVIAHAPPAPHETALQRPGSYSINGILGIQAHTDPNGNINKRKREDSDEHRDINEHHEDDLKRQRTQYNTDPLYTNMLWSKQWSTLKTEEAAKTLLPDLGGGVPGGAASPYSVQSFVDHTTSYPSVSAASISTDALYETMSMTQSNSNHIYSPPLATSLGSAGGLTPLTPITMQDVKPVLAAPSLLDTNASQYQQGGSVYTPLSTPQPTSNAGYTNTLATHYPEQTSVSPPHCSSESVAPLDNLVVAPCSSPLKADTPCTTALTVLQPASHAHAATHHAHVSTHAHAPTHVHSSTHAHVPMHAHVAATPDPTYTTLPPITHYSGTASIGAMTDYTYTSPYTQYSSTYPAYGYGTGGLLNMGNYSTSGNSINNNNNNNSGGGSNSASGGTNAHTATNTSNTNSSARLRMLQSTLGSSACLRQDRCT</sequence>
<keyword evidence="2" id="KW-0217">Developmental protein</keyword>
<dbReference type="Pfam" id="PF00292">
    <property type="entry name" value="PAX"/>
    <property type="match status" value="1"/>
</dbReference>
<dbReference type="SMART" id="SM00351">
    <property type="entry name" value="PAX"/>
    <property type="match status" value="1"/>
</dbReference>
<comment type="subcellular location">
    <subcellularLocation>
        <location evidence="1">Nucleus</location>
    </subcellularLocation>
</comment>
<keyword evidence="6" id="KW-0804">Transcription</keyword>
<dbReference type="PANTHER" id="PTHR45636:SF41">
    <property type="entry name" value="PAIRED BOX PROTEIN PAX-6-RELATED"/>
    <property type="match status" value="1"/>
</dbReference>
<evidence type="ECO:0000256" key="8">
    <source>
        <dbReference type="SAM" id="MobiDB-lite"/>
    </source>
</evidence>
<feature type="domain" description="Paired" evidence="9">
    <location>
        <begin position="47"/>
        <end position="173"/>
    </location>
</feature>
<dbReference type="Proteomes" id="UP001445076">
    <property type="component" value="Unassembled WGS sequence"/>
</dbReference>
<dbReference type="GO" id="GO:0000981">
    <property type="term" value="F:DNA-binding transcription factor activity, RNA polymerase II-specific"/>
    <property type="evidence" value="ECO:0007669"/>
    <property type="project" value="TreeGrafter"/>
</dbReference>
<dbReference type="SUPFAM" id="SSF46689">
    <property type="entry name" value="Homeodomain-like"/>
    <property type="match status" value="1"/>
</dbReference>
<keyword evidence="11" id="KW-1185">Reference proteome</keyword>
<proteinExistence type="predicted"/>
<organism evidence="10 11">
    <name type="scientific">Cherax quadricarinatus</name>
    <name type="common">Australian red claw crayfish</name>
    <dbReference type="NCBI Taxonomy" id="27406"/>
    <lineage>
        <taxon>Eukaryota</taxon>
        <taxon>Metazoa</taxon>
        <taxon>Ecdysozoa</taxon>
        <taxon>Arthropoda</taxon>
        <taxon>Crustacea</taxon>
        <taxon>Multicrustacea</taxon>
        <taxon>Malacostraca</taxon>
        <taxon>Eumalacostraca</taxon>
        <taxon>Eucarida</taxon>
        <taxon>Decapoda</taxon>
        <taxon>Pleocyemata</taxon>
        <taxon>Astacidea</taxon>
        <taxon>Parastacoidea</taxon>
        <taxon>Parastacidae</taxon>
        <taxon>Cherax</taxon>
    </lineage>
</organism>
<evidence type="ECO:0000256" key="5">
    <source>
        <dbReference type="ARBA" id="ARBA00023125"/>
    </source>
</evidence>
<dbReference type="InterPro" id="IPR001523">
    <property type="entry name" value="Paired_dom"/>
</dbReference>
<dbReference type="Gene3D" id="1.10.10.10">
    <property type="entry name" value="Winged helix-like DNA-binding domain superfamily/Winged helix DNA-binding domain"/>
    <property type="match status" value="2"/>
</dbReference>
<dbReference type="GO" id="GO:0000978">
    <property type="term" value="F:RNA polymerase II cis-regulatory region sequence-specific DNA binding"/>
    <property type="evidence" value="ECO:0007669"/>
    <property type="project" value="TreeGrafter"/>
</dbReference>
<dbReference type="EMBL" id="JARKIK010000005">
    <property type="protein sequence ID" value="KAK8751812.1"/>
    <property type="molecule type" value="Genomic_DNA"/>
</dbReference>
<dbReference type="PANTHER" id="PTHR45636">
    <property type="entry name" value="PAIRED BOX PROTEIN PAX-6-RELATED-RELATED"/>
    <property type="match status" value="1"/>
</dbReference>
<reference evidence="10 11" key="1">
    <citation type="journal article" date="2024" name="BMC Genomics">
        <title>Genome assembly of redclaw crayfish (Cherax quadricarinatus) provides insights into its immune adaptation and hypoxia tolerance.</title>
        <authorList>
            <person name="Liu Z."/>
            <person name="Zheng J."/>
            <person name="Li H."/>
            <person name="Fang K."/>
            <person name="Wang S."/>
            <person name="He J."/>
            <person name="Zhou D."/>
            <person name="Weng S."/>
            <person name="Chi M."/>
            <person name="Gu Z."/>
            <person name="He J."/>
            <person name="Li F."/>
            <person name="Wang M."/>
        </authorList>
    </citation>
    <scope>NUCLEOTIDE SEQUENCE [LARGE SCALE GENOMIC DNA]</scope>
    <source>
        <strain evidence="10">ZL_2023a</strain>
    </source>
</reference>
<evidence type="ECO:0000256" key="2">
    <source>
        <dbReference type="ARBA" id="ARBA00022473"/>
    </source>
</evidence>
<dbReference type="InterPro" id="IPR043182">
    <property type="entry name" value="PAIRED_DNA-bd_dom"/>
</dbReference>
<dbReference type="CDD" id="cd00131">
    <property type="entry name" value="PAX"/>
    <property type="match status" value="1"/>
</dbReference>
<evidence type="ECO:0000256" key="6">
    <source>
        <dbReference type="ARBA" id="ARBA00023163"/>
    </source>
</evidence>
<dbReference type="FunFam" id="1.10.10.10:FF:000013">
    <property type="entry name" value="Paired box 8 isoform 1"/>
    <property type="match status" value="1"/>
</dbReference>
<dbReference type="AlphaFoldDB" id="A0AAW0YJK2"/>
<evidence type="ECO:0000313" key="10">
    <source>
        <dbReference type="EMBL" id="KAK8751812.1"/>
    </source>
</evidence>
<protein>
    <recommendedName>
        <fullName evidence="9">Paired domain-containing protein</fullName>
    </recommendedName>
</protein>
<dbReference type="InterPro" id="IPR036388">
    <property type="entry name" value="WH-like_DNA-bd_sf"/>
</dbReference>
<keyword evidence="5" id="KW-0238">DNA-binding</keyword>
<evidence type="ECO:0000313" key="11">
    <source>
        <dbReference type="Proteomes" id="UP001445076"/>
    </source>
</evidence>
<evidence type="ECO:0000256" key="3">
    <source>
        <dbReference type="ARBA" id="ARBA00022724"/>
    </source>
</evidence>
<dbReference type="PRINTS" id="PR00027">
    <property type="entry name" value="PAIREDBOX"/>
</dbReference>
<evidence type="ECO:0000256" key="7">
    <source>
        <dbReference type="ARBA" id="ARBA00023242"/>
    </source>
</evidence>
<dbReference type="InterPro" id="IPR009057">
    <property type="entry name" value="Homeodomain-like_sf"/>
</dbReference>
<keyword evidence="4" id="KW-0805">Transcription regulation</keyword>
<keyword evidence="3" id="KW-0563">Paired box</keyword>
<feature type="compositionally biased region" description="Basic and acidic residues" evidence="8">
    <location>
        <begin position="236"/>
        <end position="256"/>
    </location>
</feature>
<evidence type="ECO:0000256" key="1">
    <source>
        <dbReference type="ARBA" id="ARBA00004123"/>
    </source>
</evidence>
<evidence type="ECO:0000256" key="4">
    <source>
        <dbReference type="ARBA" id="ARBA00023015"/>
    </source>
</evidence>
<dbReference type="InterPro" id="IPR043565">
    <property type="entry name" value="PAX_fam"/>
</dbReference>
<keyword evidence="7" id="KW-0539">Nucleus</keyword>
<comment type="caution">
    <text evidence="10">The sequence shown here is derived from an EMBL/GenBank/DDBJ whole genome shotgun (WGS) entry which is preliminary data.</text>
</comment>
<dbReference type="PROSITE" id="PS00034">
    <property type="entry name" value="PAIRED_1"/>
    <property type="match status" value="1"/>
</dbReference>
<gene>
    <name evidence="10" type="ORF">OTU49_010414</name>
</gene>
<dbReference type="FunFam" id="1.10.10.10:FF:000003">
    <property type="entry name" value="Paired box protein Pax-6"/>
    <property type="match status" value="1"/>
</dbReference>
<feature type="region of interest" description="Disordered" evidence="8">
    <location>
        <begin position="562"/>
        <end position="596"/>
    </location>
</feature>
<accession>A0AAW0YJK2</accession>
<name>A0AAW0YJK2_CHEQU</name>
<feature type="region of interest" description="Disordered" evidence="8">
    <location>
        <begin position="222"/>
        <end position="259"/>
    </location>
</feature>